<feature type="transmembrane region" description="Helical" evidence="7">
    <location>
        <begin position="443"/>
        <end position="463"/>
    </location>
</feature>
<reference evidence="8 9" key="2">
    <citation type="submission" date="2020-02" db="EMBL/GenBank/DDBJ databases">
        <title>Erythrobacter dongmakensis sp. nov., isolated from a tidal mudflat.</title>
        <authorList>
            <person name="Kim I.S."/>
        </authorList>
    </citation>
    <scope>NUCLEOTIDE SEQUENCE [LARGE SCALE GENOMIC DNA]</scope>
    <source>
        <strain evidence="8 9">GH3-10</strain>
    </source>
</reference>
<feature type="transmembrane region" description="Helical" evidence="7">
    <location>
        <begin position="12"/>
        <end position="37"/>
    </location>
</feature>
<feature type="transmembrane region" description="Helical" evidence="7">
    <location>
        <begin position="149"/>
        <end position="169"/>
    </location>
</feature>
<feature type="transmembrane region" description="Helical" evidence="7">
    <location>
        <begin position="82"/>
        <end position="102"/>
    </location>
</feature>
<protein>
    <submittedName>
        <fullName evidence="8">Oligosaccharide flippase family protein</fullName>
    </submittedName>
</protein>
<gene>
    <name evidence="8" type="ORF">GRF63_14415</name>
</gene>
<feature type="transmembrane region" description="Helical" evidence="7">
    <location>
        <begin position="357"/>
        <end position="379"/>
    </location>
</feature>
<evidence type="ECO:0000256" key="4">
    <source>
        <dbReference type="ARBA" id="ARBA00022692"/>
    </source>
</evidence>
<reference evidence="8 9" key="1">
    <citation type="submission" date="2019-12" db="EMBL/GenBank/DDBJ databases">
        <authorList>
            <person name="Lee S.D."/>
        </authorList>
    </citation>
    <scope>NUCLEOTIDE SEQUENCE [LARGE SCALE GENOMIC DNA]</scope>
    <source>
        <strain evidence="8 9">GH3-10</strain>
    </source>
</reference>
<proteinExistence type="inferred from homology"/>
<dbReference type="RefSeq" id="WP_160486723.1">
    <property type="nucleotide sequence ID" value="NZ_WUBR01000003.1"/>
</dbReference>
<evidence type="ECO:0000256" key="1">
    <source>
        <dbReference type="ARBA" id="ARBA00004651"/>
    </source>
</evidence>
<comment type="subcellular location">
    <subcellularLocation>
        <location evidence="1">Cell membrane</location>
        <topology evidence="1">Multi-pass membrane protein</topology>
    </subcellularLocation>
</comment>
<feature type="transmembrane region" description="Helical" evidence="7">
    <location>
        <begin position="43"/>
        <end position="62"/>
    </location>
</feature>
<evidence type="ECO:0000256" key="2">
    <source>
        <dbReference type="ARBA" id="ARBA00007430"/>
    </source>
</evidence>
<feature type="transmembrane region" description="Helical" evidence="7">
    <location>
        <begin position="258"/>
        <end position="275"/>
    </location>
</feature>
<keyword evidence="4 7" id="KW-0812">Transmembrane</keyword>
<evidence type="ECO:0000313" key="9">
    <source>
        <dbReference type="Proteomes" id="UP000461409"/>
    </source>
</evidence>
<evidence type="ECO:0000256" key="7">
    <source>
        <dbReference type="SAM" id="Phobius"/>
    </source>
</evidence>
<evidence type="ECO:0000256" key="5">
    <source>
        <dbReference type="ARBA" id="ARBA00022989"/>
    </source>
</evidence>
<dbReference type="InterPro" id="IPR050833">
    <property type="entry name" value="Poly_Biosynth_Transport"/>
</dbReference>
<comment type="similarity">
    <text evidence="2">Belongs to the polysaccharide synthase family.</text>
</comment>
<feature type="transmembrane region" description="Helical" evidence="7">
    <location>
        <begin position="114"/>
        <end position="137"/>
    </location>
</feature>
<evidence type="ECO:0000256" key="3">
    <source>
        <dbReference type="ARBA" id="ARBA00022475"/>
    </source>
</evidence>
<sequence length="503" mass="54646">MSAGNMSVRGAALLAMASQMGAFVIQFAASVILARWFIDPDELGLFTIAFSFVSLLAVLQEFGINRYVAGEASLDEDGIRTAFTVSLAISWTIAAACVLLSWPAAAFYSLPGLLPLLLVVAASYFFVPLATVPMALLQRKMDFKSNTMIEIGVVLTNAAVAISLAWHGYGAIALAWGAFAQQVARAAIAQWRVGGRLPIPPRLEGAMPVLRFGGFSTVLNGLSQLGSRLPELLIGRLLDAVAVGLFARAYGLAWQLRWLVSGGMTTVFYPAFARFRDRGDALGPHYERVTASFTALTWPTMAGLAACAVPVINILYGERWLGSARPLEWIAMSQILMIALPLHVELPILLNRMRPLLWRFGLDTVVSVVLLAIGAWFSLEAAAASRVAYGFAWLLIHAPFLQTVVGFTWRGLFRIWMQSALVTGVAVLPVWLSYVYIAPARDAGFIQVFCAAMVGIALWLITLRQIRHPAYSEIHHFATHALDRFGCSALVPAPRASRDPAPQ</sequence>
<dbReference type="Proteomes" id="UP000461409">
    <property type="component" value="Unassembled WGS sequence"/>
</dbReference>
<keyword evidence="6 7" id="KW-0472">Membrane</keyword>
<keyword evidence="5 7" id="KW-1133">Transmembrane helix</keyword>
<evidence type="ECO:0000313" key="8">
    <source>
        <dbReference type="EMBL" id="MWV29102.1"/>
    </source>
</evidence>
<dbReference type="GO" id="GO:0005886">
    <property type="term" value="C:plasma membrane"/>
    <property type="evidence" value="ECO:0007669"/>
    <property type="project" value="UniProtKB-SubCell"/>
</dbReference>
<accession>A0A844XHE1</accession>
<feature type="transmembrane region" description="Helical" evidence="7">
    <location>
        <begin position="296"/>
        <end position="317"/>
    </location>
</feature>
<evidence type="ECO:0000256" key="6">
    <source>
        <dbReference type="ARBA" id="ARBA00023136"/>
    </source>
</evidence>
<organism evidence="8 9">
    <name type="scientific">Aurantiacibacter rhizosphaerae</name>
    <dbReference type="NCBI Taxonomy" id="2691582"/>
    <lineage>
        <taxon>Bacteria</taxon>
        <taxon>Pseudomonadati</taxon>
        <taxon>Pseudomonadota</taxon>
        <taxon>Alphaproteobacteria</taxon>
        <taxon>Sphingomonadales</taxon>
        <taxon>Erythrobacteraceae</taxon>
        <taxon>Aurantiacibacter</taxon>
    </lineage>
</organism>
<dbReference type="AlphaFoldDB" id="A0A844XHE1"/>
<feature type="transmembrane region" description="Helical" evidence="7">
    <location>
        <begin position="391"/>
        <end position="409"/>
    </location>
</feature>
<comment type="caution">
    <text evidence="8">The sequence shown here is derived from an EMBL/GenBank/DDBJ whole genome shotgun (WGS) entry which is preliminary data.</text>
</comment>
<keyword evidence="9" id="KW-1185">Reference proteome</keyword>
<keyword evidence="3" id="KW-1003">Cell membrane</keyword>
<dbReference type="PANTHER" id="PTHR30250">
    <property type="entry name" value="PST FAMILY PREDICTED COLANIC ACID TRANSPORTER"/>
    <property type="match status" value="1"/>
</dbReference>
<name>A0A844XHE1_9SPHN</name>
<dbReference type="PANTHER" id="PTHR30250:SF10">
    <property type="entry name" value="LIPOPOLYSACCHARIDE BIOSYNTHESIS PROTEIN WZXC"/>
    <property type="match status" value="1"/>
</dbReference>
<dbReference type="EMBL" id="WUBR01000003">
    <property type="protein sequence ID" value="MWV29102.1"/>
    <property type="molecule type" value="Genomic_DNA"/>
</dbReference>
<dbReference type="Pfam" id="PF13440">
    <property type="entry name" value="Polysacc_synt_3"/>
    <property type="match status" value="1"/>
</dbReference>
<feature type="transmembrane region" description="Helical" evidence="7">
    <location>
        <begin position="329"/>
        <end position="350"/>
    </location>
</feature>
<feature type="transmembrane region" description="Helical" evidence="7">
    <location>
        <begin position="416"/>
        <end position="437"/>
    </location>
</feature>